<feature type="transmembrane region" description="Helical" evidence="1">
    <location>
        <begin position="106"/>
        <end position="130"/>
    </location>
</feature>
<keyword evidence="3" id="KW-1185">Reference proteome</keyword>
<evidence type="ECO:0000256" key="1">
    <source>
        <dbReference type="SAM" id="Phobius"/>
    </source>
</evidence>
<evidence type="ECO:0008006" key="4">
    <source>
        <dbReference type="Google" id="ProtNLM"/>
    </source>
</evidence>
<feature type="transmembrane region" description="Helical" evidence="1">
    <location>
        <begin position="6"/>
        <end position="32"/>
    </location>
</feature>
<feature type="transmembrane region" description="Helical" evidence="1">
    <location>
        <begin position="44"/>
        <end position="67"/>
    </location>
</feature>
<keyword evidence="1" id="KW-0812">Transmembrane</keyword>
<gene>
    <name evidence="2" type="ORF">NL394_12535</name>
</gene>
<keyword evidence="1" id="KW-1133">Transmembrane helix</keyword>
<organism evidence="2 3">
    <name type="scientific">Paenarthrobacter ureafaciens</name>
    <dbReference type="NCBI Taxonomy" id="37931"/>
    <lineage>
        <taxon>Bacteria</taxon>
        <taxon>Bacillati</taxon>
        <taxon>Actinomycetota</taxon>
        <taxon>Actinomycetes</taxon>
        <taxon>Micrococcales</taxon>
        <taxon>Micrococcaceae</taxon>
        <taxon>Paenarthrobacter</taxon>
    </lineage>
</organism>
<evidence type="ECO:0000313" key="2">
    <source>
        <dbReference type="EMBL" id="UYV95912.1"/>
    </source>
</evidence>
<dbReference type="Proteomes" id="UP001163293">
    <property type="component" value="Chromosome"/>
</dbReference>
<keyword evidence="1" id="KW-0472">Membrane</keyword>
<dbReference type="RefSeq" id="WP_069694948.1">
    <property type="nucleotide sequence ID" value="NZ_CP043010.1"/>
</dbReference>
<protein>
    <recommendedName>
        <fullName evidence="4">Fluoride ion transporter CrcB</fullName>
    </recommendedName>
</protein>
<name>A0AAX3EE54_PAEUR</name>
<dbReference type="EMBL" id="CP101185">
    <property type="protein sequence ID" value="UYV95912.1"/>
    <property type="molecule type" value="Genomic_DNA"/>
</dbReference>
<reference evidence="2" key="1">
    <citation type="submission" date="2022-07" db="EMBL/GenBank/DDBJ databases">
        <authorList>
            <person name="Wu T."/>
        </authorList>
    </citation>
    <scope>NUCLEOTIDE SEQUENCE</scope>
    <source>
        <strain evidence="2">SD-1</strain>
    </source>
</reference>
<dbReference type="AlphaFoldDB" id="A0AAX3EE54"/>
<evidence type="ECO:0000313" key="3">
    <source>
        <dbReference type="Proteomes" id="UP001163293"/>
    </source>
</evidence>
<sequence>MEHSTAPAIAAPVMMLVVGAGALAGSLIRTLLQRLLGDTRTRKIWAAETGTALVLGLITGAIVAAAGPGPLSALGLGAASGLCTYAGTCFALSVQAEGHGGFTVPATHLAVALLASIVGTAAAVTSSAFIS</sequence>
<proteinExistence type="predicted"/>
<accession>A0AAX3EE54</accession>